<evidence type="ECO:0000313" key="3">
    <source>
        <dbReference type="Proteomes" id="UP001332243"/>
    </source>
</evidence>
<dbReference type="Proteomes" id="UP001332243">
    <property type="component" value="Unassembled WGS sequence"/>
</dbReference>
<proteinExistence type="predicted"/>
<evidence type="ECO:0008006" key="4">
    <source>
        <dbReference type="Google" id="ProtNLM"/>
    </source>
</evidence>
<evidence type="ECO:0000256" key="1">
    <source>
        <dbReference type="SAM" id="MobiDB-lite"/>
    </source>
</evidence>
<dbReference type="EMBL" id="JAZGQK010000008">
    <property type="protein sequence ID" value="MEE6259122.1"/>
    <property type="molecule type" value="Genomic_DNA"/>
</dbReference>
<evidence type="ECO:0000313" key="2">
    <source>
        <dbReference type="EMBL" id="MEE6259122.1"/>
    </source>
</evidence>
<name>A0ABU7RRJ9_9ACTN</name>
<comment type="caution">
    <text evidence="2">The sequence shown here is derived from an EMBL/GenBank/DDBJ whole genome shotgun (WGS) entry which is preliminary data.</text>
</comment>
<feature type="compositionally biased region" description="Low complexity" evidence="1">
    <location>
        <begin position="186"/>
        <end position="199"/>
    </location>
</feature>
<accession>A0ABU7RRJ9</accession>
<reference evidence="2 3" key="1">
    <citation type="submission" date="2024-01" db="EMBL/GenBank/DDBJ databases">
        <title>Genome insights into Plantactinospora sonchi sp. nov.</title>
        <authorList>
            <person name="Wang L."/>
        </authorList>
    </citation>
    <scope>NUCLEOTIDE SEQUENCE [LARGE SCALE GENOMIC DNA]</scope>
    <source>
        <strain evidence="2 3">NEAU-QY2</strain>
    </source>
</reference>
<feature type="region of interest" description="Disordered" evidence="1">
    <location>
        <begin position="183"/>
        <end position="252"/>
    </location>
</feature>
<protein>
    <recommendedName>
        <fullName evidence="4">Peptidase M23</fullName>
    </recommendedName>
</protein>
<gene>
    <name evidence="2" type="ORF">V1633_11565</name>
</gene>
<feature type="region of interest" description="Disordered" evidence="1">
    <location>
        <begin position="1"/>
        <end position="38"/>
    </location>
</feature>
<sequence>MRDDDLPEFENDAVRRTVRSDDVPSSVPSNGLAETGRPGRATPWAVVLGVLAWLGSAAGRGRALLGPPARRGLDPLRAAARPGAARLRAAVIRVRAHAPRLRRAAAALLAWARRWATFRTCEALVRRWAAPAAVHARRFGARTAVLAARAGLGQRRGGHPAWYAAAAGVLCCLGLVAAVTSGAGSADPTADPTAATAPNPDDRVALSRPDQSNGGAAAGGKAEKRAGTGAGSATPEADDPGQSPPLVDSGPVAGLTQVQMDNARAIVRTGRDMGMPRRALVIGVATAMQESNLLNRASEVVPESKRYPHQGTGWDHDSVGLFQQRSSSGWGPVNRLMDPAYATARFFEALRRVPGWQRMRLTEAAQAVQVSAYPEHYAKHEGNATEVVDALVPRLH</sequence>
<keyword evidence="3" id="KW-1185">Reference proteome</keyword>
<dbReference type="RefSeq" id="WP_331214251.1">
    <property type="nucleotide sequence ID" value="NZ_JAZGQK010000008.1"/>
</dbReference>
<feature type="compositionally biased region" description="Acidic residues" evidence="1">
    <location>
        <begin position="1"/>
        <end position="11"/>
    </location>
</feature>
<feature type="compositionally biased region" description="Basic and acidic residues" evidence="1">
    <location>
        <begin position="12"/>
        <end position="22"/>
    </location>
</feature>
<organism evidence="2 3">
    <name type="scientific">Plantactinospora sonchi</name>
    <dbReference type="NCBI Taxonomy" id="1544735"/>
    <lineage>
        <taxon>Bacteria</taxon>
        <taxon>Bacillati</taxon>
        <taxon>Actinomycetota</taxon>
        <taxon>Actinomycetes</taxon>
        <taxon>Micromonosporales</taxon>
        <taxon>Micromonosporaceae</taxon>
        <taxon>Plantactinospora</taxon>
    </lineage>
</organism>